<dbReference type="RefSeq" id="WP_377354703.1">
    <property type="nucleotide sequence ID" value="NZ_JBHTLQ010000074.1"/>
</dbReference>
<dbReference type="CDD" id="cd00082">
    <property type="entry name" value="HisKA"/>
    <property type="match status" value="1"/>
</dbReference>
<dbReference type="InterPro" id="IPR036890">
    <property type="entry name" value="HATPase_C_sf"/>
</dbReference>
<evidence type="ECO:0000313" key="10">
    <source>
        <dbReference type="Proteomes" id="UP001597216"/>
    </source>
</evidence>
<dbReference type="Pfam" id="PF00512">
    <property type="entry name" value="HisKA"/>
    <property type="match status" value="1"/>
</dbReference>
<evidence type="ECO:0000256" key="6">
    <source>
        <dbReference type="PROSITE-ProRule" id="PRU00169"/>
    </source>
</evidence>
<dbReference type="Gene3D" id="3.30.565.10">
    <property type="entry name" value="Histidine kinase-like ATPase, C-terminal domain"/>
    <property type="match status" value="1"/>
</dbReference>
<proteinExistence type="predicted"/>
<feature type="modified residue" description="4-aspartylphosphate" evidence="6">
    <location>
        <position position="606"/>
    </location>
</feature>
<dbReference type="SMART" id="SM00388">
    <property type="entry name" value="HisKA"/>
    <property type="match status" value="1"/>
</dbReference>
<evidence type="ECO:0000259" key="8">
    <source>
        <dbReference type="PROSITE" id="PS50110"/>
    </source>
</evidence>
<evidence type="ECO:0000256" key="4">
    <source>
        <dbReference type="ARBA" id="ARBA00022679"/>
    </source>
</evidence>
<comment type="caution">
    <text evidence="9">The sequence shown here is derived from an EMBL/GenBank/DDBJ whole genome shotgun (WGS) entry which is preliminary data.</text>
</comment>
<dbReference type="GO" id="GO:0005524">
    <property type="term" value="F:ATP binding"/>
    <property type="evidence" value="ECO:0007669"/>
    <property type="project" value="UniProtKB-KW"/>
</dbReference>
<name>A0ABW3T8X4_9CAUL</name>
<evidence type="ECO:0000256" key="3">
    <source>
        <dbReference type="ARBA" id="ARBA00022553"/>
    </source>
</evidence>
<dbReference type="EMBL" id="JBHTLQ010000074">
    <property type="protein sequence ID" value="MFD1192716.1"/>
    <property type="molecule type" value="Genomic_DNA"/>
</dbReference>
<dbReference type="Gene3D" id="1.10.287.130">
    <property type="match status" value="1"/>
</dbReference>
<dbReference type="Gene3D" id="3.30.450.20">
    <property type="entry name" value="PAS domain"/>
    <property type="match status" value="1"/>
</dbReference>
<keyword evidence="9" id="KW-0547">Nucleotide-binding</keyword>
<dbReference type="EC" id="2.7.13.3" evidence="2"/>
<dbReference type="Pfam" id="PF00072">
    <property type="entry name" value="Response_reg"/>
    <property type="match status" value="1"/>
</dbReference>
<dbReference type="Pfam" id="PF02518">
    <property type="entry name" value="HATPase_c"/>
    <property type="match status" value="1"/>
</dbReference>
<dbReference type="PANTHER" id="PTHR43047">
    <property type="entry name" value="TWO-COMPONENT HISTIDINE PROTEIN KINASE"/>
    <property type="match status" value="1"/>
</dbReference>
<evidence type="ECO:0000313" key="9">
    <source>
        <dbReference type="EMBL" id="MFD1192716.1"/>
    </source>
</evidence>
<dbReference type="SUPFAM" id="SSF55874">
    <property type="entry name" value="ATPase domain of HSP90 chaperone/DNA topoisomerase II/histidine kinase"/>
    <property type="match status" value="1"/>
</dbReference>
<dbReference type="InterPro" id="IPR003594">
    <property type="entry name" value="HATPase_dom"/>
</dbReference>
<keyword evidence="9" id="KW-0067">ATP-binding</keyword>
<dbReference type="PANTHER" id="PTHR43047:SF71">
    <property type="entry name" value="HISTIDINE KINASE CONTAINING CHEY-HOMOLOGOUS RECEIVER DOMAIN-RELATED"/>
    <property type="match status" value="1"/>
</dbReference>
<dbReference type="InterPro" id="IPR001789">
    <property type="entry name" value="Sig_transdc_resp-reg_receiver"/>
</dbReference>
<dbReference type="PRINTS" id="PR00344">
    <property type="entry name" value="BCTRLSENSOR"/>
</dbReference>
<evidence type="ECO:0000259" key="7">
    <source>
        <dbReference type="PROSITE" id="PS50109"/>
    </source>
</evidence>
<comment type="catalytic activity">
    <reaction evidence="1">
        <text>ATP + protein L-histidine = ADP + protein N-phospho-L-histidine.</text>
        <dbReference type="EC" id="2.7.13.3"/>
    </reaction>
</comment>
<organism evidence="9 10">
    <name type="scientific">Phenylobacterium conjunctum</name>
    <dbReference type="NCBI Taxonomy" id="1298959"/>
    <lineage>
        <taxon>Bacteria</taxon>
        <taxon>Pseudomonadati</taxon>
        <taxon>Pseudomonadota</taxon>
        <taxon>Alphaproteobacteria</taxon>
        <taxon>Caulobacterales</taxon>
        <taxon>Caulobacteraceae</taxon>
        <taxon>Phenylobacterium</taxon>
    </lineage>
</organism>
<keyword evidence="3 6" id="KW-0597">Phosphoprotein</keyword>
<dbReference type="SMART" id="SM00387">
    <property type="entry name" value="HATPase_c"/>
    <property type="match status" value="1"/>
</dbReference>
<evidence type="ECO:0000256" key="2">
    <source>
        <dbReference type="ARBA" id="ARBA00012438"/>
    </source>
</evidence>
<keyword evidence="5" id="KW-0418">Kinase</keyword>
<dbReference type="Proteomes" id="UP001597216">
    <property type="component" value="Unassembled WGS sequence"/>
</dbReference>
<feature type="domain" description="Histidine kinase" evidence="7">
    <location>
        <begin position="321"/>
        <end position="537"/>
    </location>
</feature>
<dbReference type="Gene3D" id="3.40.50.2300">
    <property type="match status" value="1"/>
</dbReference>
<keyword evidence="4" id="KW-0808">Transferase</keyword>
<dbReference type="InterPro" id="IPR003661">
    <property type="entry name" value="HisK_dim/P_dom"/>
</dbReference>
<dbReference type="SUPFAM" id="SSF47384">
    <property type="entry name" value="Homodimeric domain of signal transducing histidine kinase"/>
    <property type="match status" value="1"/>
</dbReference>
<accession>A0ABW3T8X4</accession>
<dbReference type="SMART" id="SM00448">
    <property type="entry name" value="REC"/>
    <property type="match status" value="1"/>
</dbReference>
<dbReference type="CDD" id="cd17546">
    <property type="entry name" value="REC_hyHK_CKI1_RcsC-like"/>
    <property type="match status" value="1"/>
</dbReference>
<evidence type="ECO:0000256" key="5">
    <source>
        <dbReference type="ARBA" id="ARBA00022777"/>
    </source>
</evidence>
<dbReference type="SUPFAM" id="SSF52172">
    <property type="entry name" value="CheY-like"/>
    <property type="match status" value="1"/>
</dbReference>
<sequence length="671" mass="72170">MATAEVVVNSGEALRSRFDNFYFFSPSNRMIMFTPDRPEKIKFYRDQAPRTFSFAETEMMQITLPENNPERRTRCTKLLPLLSDPSGKTLTTGCMTPIYINGEYVGAWGTTLPLGSYLLDAVQGTHPGASNLIANSEGALIAYPGFSKPGEVTSERLARYEKTYQLAEVLNSIRSSQKPFGVTRTPNGAFLIAYGRIAGPDWYFLTVMPETAVVAAANRSATPLLVFGLLAGSAQAALTFWWIRRLIAQPLAKLAREAEAEGHLPDSTLDSRSDEIGVLARALSSERGERQALLQDLEGRVAARTREAEAASQAKSAFLANMSHEIRTPLTAVIGFSALLKNRPDLSDAARQYANRIDTAGRALLDLVNDILDFSKLEAGETALRPVPTDVIALARETLELFQAQAAQKKLELTFTSIEVRDVRLVDPQALRQVLSNLISNAVNFTDTGQVQLTLRDQRGELYVAVSDTGPGLSLEDQTRLFKRFSQIDNAMTRKHGGTGLGLTLCRALVATMGGDIAVQSTPGRGSMFYFTVPAPAATDEQMDATPSPSADLEGLRILVADDNPANLELVELILEAAGADVVTATDGAEAAAQAAAGTFDVVLMDLRMPVMDGYAALEAIRSRPGPSQHALVLAFSADVGEGVDLSAFDGVVSKPISPAGLLRALAPLGS</sequence>
<evidence type="ECO:0000256" key="1">
    <source>
        <dbReference type="ARBA" id="ARBA00000085"/>
    </source>
</evidence>
<reference evidence="10" key="1">
    <citation type="journal article" date="2019" name="Int. J. Syst. Evol. Microbiol.">
        <title>The Global Catalogue of Microorganisms (GCM) 10K type strain sequencing project: providing services to taxonomists for standard genome sequencing and annotation.</title>
        <authorList>
            <consortium name="The Broad Institute Genomics Platform"/>
            <consortium name="The Broad Institute Genome Sequencing Center for Infectious Disease"/>
            <person name="Wu L."/>
            <person name="Ma J."/>
        </authorList>
    </citation>
    <scope>NUCLEOTIDE SEQUENCE [LARGE SCALE GENOMIC DNA]</scope>
    <source>
        <strain evidence="10">CCUG 55074</strain>
    </source>
</reference>
<gene>
    <name evidence="9" type="ORF">ACFQ27_19165</name>
</gene>
<dbReference type="PROSITE" id="PS50110">
    <property type="entry name" value="RESPONSE_REGULATORY"/>
    <property type="match status" value="1"/>
</dbReference>
<keyword evidence="10" id="KW-1185">Reference proteome</keyword>
<dbReference type="CDD" id="cd16922">
    <property type="entry name" value="HATPase_EvgS-ArcB-TorS-like"/>
    <property type="match status" value="1"/>
</dbReference>
<feature type="domain" description="Response regulatory" evidence="8">
    <location>
        <begin position="557"/>
        <end position="670"/>
    </location>
</feature>
<protein>
    <recommendedName>
        <fullName evidence="2">histidine kinase</fullName>
        <ecNumber evidence="2">2.7.13.3</ecNumber>
    </recommendedName>
</protein>
<dbReference type="InterPro" id="IPR011006">
    <property type="entry name" value="CheY-like_superfamily"/>
</dbReference>
<dbReference type="InterPro" id="IPR036097">
    <property type="entry name" value="HisK_dim/P_sf"/>
</dbReference>
<dbReference type="PROSITE" id="PS50109">
    <property type="entry name" value="HIS_KIN"/>
    <property type="match status" value="1"/>
</dbReference>
<dbReference type="InterPro" id="IPR004358">
    <property type="entry name" value="Sig_transdc_His_kin-like_C"/>
</dbReference>
<dbReference type="InterPro" id="IPR005467">
    <property type="entry name" value="His_kinase_dom"/>
</dbReference>